<accession>A0A7W8E1Y4</accession>
<dbReference type="SUPFAM" id="SSF51556">
    <property type="entry name" value="Metallo-dependent hydrolases"/>
    <property type="match status" value="1"/>
</dbReference>
<dbReference type="Pfam" id="PF01979">
    <property type="entry name" value="Amidohydro_1"/>
    <property type="match status" value="1"/>
</dbReference>
<dbReference type="Proteomes" id="UP000540989">
    <property type="component" value="Unassembled WGS sequence"/>
</dbReference>
<dbReference type="RefSeq" id="WP_184213984.1">
    <property type="nucleotide sequence ID" value="NZ_JACHIP010000001.1"/>
</dbReference>
<keyword evidence="5" id="KW-1185">Reference proteome</keyword>
<keyword evidence="1 4" id="KW-0378">Hydrolase</keyword>
<proteinExistence type="predicted"/>
<dbReference type="InterPro" id="IPR032466">
    <property type="entry name" value="Metal_Hydrolase"/>
</dbReference>
<feature type="domain" description="Amidohydrolase-related" evidence="3">
    <location>
        <begin position="74"/>
        <end position="406"/>
    </location>
</feature>
<dbReference type="EMBL" id="JACHIP010000001">
    <property type="protein sequence ID" value="MBB5056328.1"/>
    <property type="molecule type" value="Genomic_DNA"/>
</dbReference>
<organism evidence="4 5">
    <name type="scientific">Granulicella aggregans</name>
    <dbReference type="NCBI Taxonomy" id="474949"/>
    <lineage>
        <taxon>Bacteria</taxon>
        <taxon>Pseudomonadati</taxon>
        <taxon>Acidobacteriota</taxon>
        <taxon>Terriglobia</taxon>
        <taxon>Terriglobales</taxon>
        <taxon>Acidobacteriaceae</taxon>
        <taxon>Granulicella</taxon>
    </lineage>
</organism>
<evidence type="ECO:0000259" key="3">
    <source>
        <dbReference type="Pfam" id="PF01979"/>
    </source>
</evidence>
<name>A0A7W8E1Y4_9BACT</name>
<evidence type="ECO:0000256" key="1">
    <source>
        <dbReference type="ARBA" id="ARBA00022801"/>
    </source>
</evidence>
<evidence type="ECO:0000256" key="2">
    <source>
        <dbReference type="SAM" id="SignalP"/>
    </source>
</evidence>
<evidence type="ECO:0000313" key="4">
    <source>
        <dbReference type="EMBL" id="MBB5056328.1"/>
    </source>
</evidence>
<dbReference type="InterPro" id="IPR050287">
    <property type="entry name" value="MTA/SAH_deaminase"/>
</dbReference>
<evidence type="ECO:0000313" key="5">
    <source>
        <dbReference type="Proteomes" id="UP000540989"/>
    </source>
</evidence>
<reference evidence="4 5" key="1">
    <citation type="submission" date="2020-08" db="EMBL/GenBank/DDBJ databases">
        <title>Genomic Encyclopedia of Type Strains, Phase IV (KMG-V): Genome sequencing to study the core and pangenomes of soil and plant-associated prokaryotes.</title>
        <authorList>
            <person name="Whitman W."/>
        </authorList>
    </citation>
    <scope>NUCLEOTIDE SEQUENCE [LARGE SCALE GENOMIC DNA]</scope>
    <source>
        <strain evidence="4 5">M8UP14</strain>
    </source>
</reference>
<dbReference type="SUPFAM" id="SSF51338">
    <property type="entry name" value="Composite domain of metallo-dependent hydrolases"/>
    <property type="match status" value="1"/>
</dbReference>
<sequence>MRLSVRLAAAGFCLSACLCIAGAQQARIALRGTVVTPSGPVDHATVLIEGEKIAAIGTDPVLPAGTKVIETGGILYPGLIDLHNHVTWNVLSRWSSGVKSGARYDWQQLPEYQMALNVPHEKFVGEGHGCAAERYAEVKAIAGGATSQAGLYPADLTLSGQSTGPTTLQSNCLGGLVRELGVASRLYSEGASEKLRYEVFPLAIDPAHTAALMDGLRDHTINAAMFHIAEGASDNASARREFAMLQGRGLLLPGVSIIHGVALSRENFAVMAKTGVGLIWSPHSNFELYGSTADVAGAKEAGVKMAIAPDWSPTGSDGMLQELKYAAVWNATQAPAPFTDRDLFEMATLNAAELGGIADQTGTLAVGMRADLLVLEATAGGGDAYTQLVHSSSADVAMVMVDGVAVYGDAKLMQQARGAAATSIVKVCGEPKGIGFASAGTWPATVSELTAALARWGATLSPLTDCH</sequence>
<dbReference type="GO" id="GO:0016810">
    <property type="term" value="F:hydrolase activity, acting on carbon-nitrogen (but not peptide) bonds"/>
    <property type="evidence" value="ECO:0007669"/>
    <property type="project" value="InterPro"/>
</dbReference>
<feature type="signal peptide" evidence="2">
    <location>
        <begin position="1"/>
        <end position="23"/>
    </location>
</feature>
<dbReference type="InterPro" id="IPR006680">
    <property type="entry name" value="Amidohydro-rel"/>
</dbReference>
<dbReference type="Gene3D" id="2.30.40.10">
    <property type="entry name" value="Urease, subunit C, domain 1"/>
    <property type="match status" value="1"/>
</dbReference>
<protein>
    <submittedName>
        <fullName evidence="4">Cytosine/adenosine deaminase-related metal-dependent hydrolase</fullName>
    </submittedName>
</protein>
<dbReference type="InterPro" id="IPR011059">
    <property type="entry name" value="Metal-dep_hydrolase_composite"/>
</dbReference>
<comment type="caution">
    <text evidence="4">The sequence shown here is derived from an EMBL/GenBank/DDBJ whole genome shotgun (WGS) entry which is preliminary data.</text>
</comment>
<dbReference type="Gene3D" id="3.20.20.140">
    <property type="entry name" value="Metal-dependent hydrolases"/>
    <property type="match status" value="1"/>
</dbReference>
<gene>
    <name evidence="4" type="ORF">HDF16_000997</name>
</gene>
<feature type="chain" id="PRO_5030926373" evidence="2">
    <location>
        <begin position="24"/>
        <end position="467"/>
    </location>
</feature>
<dbReference type="PANTHER" id="PTHR43794">
    <property type="entry name" value="AMINOHYDROLASE SSNA-RELATED"/>
    <property type="match status" value="1"/>
</dbReference>
<dbReference type="AlphaFoldDB" id="A0A7W8E1Y4"/>
<keyword evidence="2" id="KW-0732">Signal</keyword>
<dbReference type="PANTHER" id="PTHR43794:SF11">
    <property type="entry name" value="AMIDOHYDROLASE-RELATED DOMAIN-CONTAINING PROTEIN"/>
    <property type="match status" value="1"/>
</dbReference>